<dbReference type="GeneID" id="8437196"/>
<gene>
    <name evidence="1" type="ORF">UREG_04183</name>
</gene>
<accession>C4JMX5</accession>
<dbReference type="Proteomes" id="UP000002058">
    <property type="component" value="Unassembled WGS sequence"/>
</dbReference>
<dbReference type="AlphaFoldDB" id="C4JMX5"/>
<evidence type="ECO:0000313" key="1">
    <source>
        <dbReference type="EMBL" id="EEP79337.1"/>
    </source>
</evidence>
<protein>
    <submittedName>
        <fullName evidence="1">Uncharacterized protein</fullName>
    </submittedName>
</protein>
<dbReference type="EMBL" id="CH476616">
    <property type="protein sequence ID" value="EEP79337.1"/>
    <property type="molecule type" value="Genomic_DNA"/>
</dbReference>
<reference evidence="2" key="1">
    <citation type="journal article" date="2009" name="Genome Res.">
        <title>Comparative genomic analyses of the human fungal pathogens Coccidioides and their relatives.</title>
        <authorList>
            <person name="Sharpton T.J."/>
            <person name="Stajich J.E."/>
            <person name="Rounsley S.D."/>
            <person name="Gardner M.J."/>
            <person name="Wortman J.R."/>
            <person name="Jordar V.S."/>
            <person name="Maiti R."/>
            <person name="Kodira C.D."/>
            <person name="Neafsey D.E."/>
            <person name="Zeng Q."/>
            <person name="Hung C.-Y."/>
            <person name="McMahan C."/>
            <person name="Muszewska A."/>
            <person name="Grynberg M."/>
            <person name="Mandel M.A."/>
            <person name="Kellner E.M."/>
            <person name="Barker B.M."/>
            <person name="Galgiani J.N."/>
            <person name="Orbach M.J."/>
            <person name="Kirkland T.N."/>
            <person name="Cole G.T."/>
            <person name="Henn M.R."/>
            <person name="Birren B.W."/>
            <person name="Taylor J.W."/>
        </authorList>
    </citation>
    <scope>NUCLEOTIDE SEQUENCE [LARGE SCALE GENOMIC DNA]</scope>
    <source>
        <strain evidence="2">UAMH 1704</strain>
    </source>
</reference>
<organism evidence="1 2">
    <name type="scientific">Uncinocarpus reesii (strain UAMH 1704)</name>
    <dbReference type="NCBI Taxonomy" id="336963"/>
    <lineage>
        <taxon>Eukaryota</taxon>
        <taxon>Fungi</taxon>
        <taxon>Dikarya</taxon>
        <taxon>Ascomycota</taxon>
        <taxon>Pezizomycotina</taxon>
        <taxon>Eurotiomycetes</taxon>
        <taxon>Eurotiomycetidae</taxon>
        <taxon>Onygenales</taxon>
        <taxon>Onygenaceae</taxon>
        <taxon>Uncinocarpus</taxon>
    </lineage>
</organism>
<name>C4JMX5_UNCRE</name>
<proteinExistence type="predicted"/>
<sequence>MQKQKIGRLDDNDLFLRDTDYNRVQNGRYYKLQLADGRELGSRPLIESSETSSLITVGPANSGDLFRIHDSEWPSNEARILFMQDQWNPASNLDKAVARSSDGRLGWSSSQYDGVQIFGVRNNGHNFIRLMYESSSGKNDRRLWVAELDGDSGRNIVRTSHGGALTFEVYFMYACDVDF</sequence>
<evidence type="ECO:0000313" key="2">
    <source>
        <dbReference type="Proteomes" id="UP000002058"/>
    </source>
</evidence>
<dbReference type="RefSeq" id="XP_002544666.1">
    <property type="nucleotide sequence ID" value="XM_002544620.1"/>
</dbReference>
<dbReference type="VEuPathDB" id="FungiDB:UREG_04183"/>
<dbReference type="KEGG" id="ure:UREG_04183"/>
<keyword evidence="2" id="KW-1185">Reference proteome</keyword>
<dbReference type="InParanoid" id="C4JMX5"/>
<dbReference type="HOGENOM" id="CLU_1504551_0_0_1"/>